<dbReference type="Proteomes" id="UP000594118">
    <property type="component" value="Chromosome"/>
</dbReference>
<evidence type="ECO:0000256" key="5">
    <source>
        <dbReference type="PROSITE-ProRule" id="PRU01023"/>
    </source>
</evidence>
<dbReference type="InterPro" id="IPR049560">
    <property type="entry name" value="MeTrfase_RsmB-F_NOP2_cat"/>
</dbReference>
<proteinExistence type="inferred from homology"/>
<evidence type="ECO:0000313" key="9">
    <source>
        <dbReference type="Proteomes" id="UP000594118"/>
    </source>
</evidence>
<evidence type="ECO:0000256" key="1">
    <source>
        <dbReference type="ARBA" id="ARBA00022603"/>
    </source>
</evidence>
<dbReference type="Gene3D" id="1.10.940.10">
    <property type="entry name" value="NusB-like"/>
    <property type="match status" value="1"/>
</dbReference>
<keyword evidence="1 5" id="KW-0489">Methyltransferase</keyword>
<reference evidence="8 9" key="1">
    <citation type="submission" date="2019-10" db="EMBL/GenBank/DDBJ databases">
        <title>Pseudopuniceibacterium sp. HQ09 islated from Antarctica.</title>
        <authorList>
            <person name="Liao L."/>
            <person name="Su S."/>
            <person name="Chen B."/>
            <person name="Yu Y."/>
        </authorList>
    </citation>
    <scope>NUCLEOTIDE SEQUENCE [LARGE SCALE GENOMIC DNA]</scope>
    <source>
        <strain evidence="8 9">HQ09</strain>
    </source>
</reference>
<evidence type="ECO:0000259" key="7">
    <source>
        <dbReference type="PROSITE" id="PS51686"/>
    </source>
</evidence>
<dbReference type="Pfam" id="PF01029">
    <property type="entry name" value="NusB"/>
    <property type="match status" value="1"/>
</dbReference>
<dbReference type="PANTHER" id="PTHR22807:SF61">
    <property type="entry name" value="NOL1_NOP2_SUN FAMILY PROTEIN _ ANTITERMINATION NUSB DOMAIN-CONTAINING PROTEIN"/>
    <property type="match status" value="1"/>
</dbReference>
<protein>
    <submittedName>
        <fullName evidence="8">Methyltransferase domain-containing protein</fullName>
    </submittedName>
</protein>
<feature type="active site" description="Nucleophile" evidence="5">
    <location>
        <position position="387"/>
    </location>
</feature>
<name>A0A7L9WRV0_9RHOB</name>
<dbReference type="InterPro" id="IPR029063">
    <property type="entry name" value="SAM-dependent_MTases_sf"/>
</dbReference>
<dbReference type="InterPro" id="IPR023267">
    <property type="entry name" value="RCMT"/>
</dbReference>
<dbReference type="InterPro" id="IPR001678">
    <property type="entry name" value="MeTrfase_RsmB-F_NOP2_dom"/>
</dbReference>
<dbReference type="GO" id="GO:0001510">
    <property type="term" value="P:RNA methylation"/>
    <property type="evidence" value="ECO:0007669"/>
    <property type="project" value="InterPro"/>
</dbReference>
<evidence type="ECO:0000256" key="4">
    <source>
        <dbReference type="ARBA" id="ARBA00022884"/>
    </source>
</evidence>
<dbReference type="GO" id="GO:0003723">
    <property type="term" value="F:RNA binding"/>
    <property type="evidence" value="ECO:0007669"/>
    <property type="project" value="UniProtKB-UniRule"/>
</dbReference>
<evidence type="ECO:0000256" key="3">
    <source>
        <dbReference type="ARBA" id="ARBA00022691"/>
    </source>
</evidence>
<feature type="binding site" evidence="5">
    <location>
        <position position="294"/>
    </location>
    <ligand>
        <name>S-adenosyl-L-methionine</name>
        <dbReference type="ChEBI" id="CHEBI:59789"/>
    </ligand>
</feature>
<dbReference type="Gene3D" id="3.40.50.150">
    <property type="entry name" value="Vaccinia Virus protein VP39"/>
    <property type="match status" value="1"/>
</dbReference>
<keyword evidence="2 5" id="KW-0808">Transferase</keyword>
<dbReference type="SUPFAM" id="SSF53335">
    <property type="entry name" value="S-adenosyl-L-methionine-dependent methyltransferases"/>
    <property type="match status" value="1"/>
</dbReference>
<evidence type="ECO:0000256" key="6">
    <source>
        <dbReference type="SAM" id="MobiDB-lite"/>
    </source>
</evidence>
<dbReference type="GO" id="GO:0008173">
    <property type="term" value="F:RNA methyltransferase activity"/>
    <property type="evidence" value="ECO:0007669"/>
    <property type="project" value="InterPro"/>
</dbReference>
<feature type="region of interest" description="Disordered" evidence="6">
    <location>
        <begin position="1"/>
        <end position="36"/>
    </location>
</feature>
<feature type="domain" description="SAM-dependent MTase RsmB/NOP-type" evidence="7">
    <location>
        <begin position="163"/>
        <end position="455"/>
    </location>
</feature>
<dbReference type="RefSeq" id="WP_193080270.1">
    <property type="nucleotide sequence ID" value="NZ_CP045201.1"/>
</dbReference>
<comment type="caution">
    <text evidence="5">Lacks conserved residue(s) required for the propagation of feature annotation.</text>
</comment>
<organism evidence="8 9">
    <name type="scientific">Pseudooceanicola spongiae</name>
    <dbReference type="NCBI Taxonomy" id="2613965"/>
    <lineage>
        <taxon>Bacteria</taxon>
        <taxon>Pseudomonadati</taxon>
        <taxon>Pseudomonadota</taxon>
        <taxon>Alphaproteobacteria</taxon>
        <taxon>Rhodobacterales</taxon>
        <taxon>Paracoccaceae</taxon>
        <taxon>Pseudooceanicola</taxon>
    </lineage>
</organism>
<keyword evidence="9" id="KW-1185">Reference proteome</keyword>
<dbReference type="PRINTS" id="PR02008">
    <property type="entry name" value="RCMTFAMILY"/>
</dbReference>
<evidence type="ECO:0000256" key="2">
    <source>
        <dbReference type="ARBA" id="ARBA00022679"/>
    </source>
</evidence>
<feature type="binding site" evidence="5">
    <location>
        <begin position="273"/>
        <end position="279"/>
    </location>
    <ligand>
        <name>S-adenosyl-L-methionine</name>
        <dbReference type="ChEBI" id="CHEBI:59789"/>
    </ligand>
</feature>
<dbReference type="CDD" id="cd02440">
    <property type="entry name" value="AdoMet_MTases"/>
    <property type="match status" value="1"/>
</dbReference>
<feature type="binding site" evidence="5">
    <location>
        <position position="334"/>
    </location>
    <ligand>
        <name>S-adenosyl-L-methionine</name>
        <dbReference type="ChEBI" id="CHEBI:59789"/>
    </ligand>
</feature>
<dbReference type="InterPro" id="IPR035926">
    <property type="entry name" value="NusB-like_sf"/>
</dbReference>
<dbReference type="PANTHER" id="PTHR22807">
    <property type="entry name" value="NOP2 YEAST -RELATED NOL1/NOP2/FMU SUN DOMAIN-CONTAINING"/>
    <property type="match status" value="1"/>
</dbReference>
<keyword evidence="4 5" id="KW-0694">RNA-binding</keyword>
<dbReference type="GO" id="GO:0006355">
    <property type="term" value="P:regulation of DNA-templated transcription"/>
    <property type="evidence" value="ECO:0007669"/>
    <property type="project" value="InterPro"/>
</dbReference>
<dbReference type="EMBL" id="CP045201">
    <property type="protein sequence ID" value="QOL82248.1"/>
    <property type="molecule type" value="Genomic_DNA"/>
</dbReference>
<keyword evidence="3 5" id="KW-0949">S-adenosyl-L-methionine</keyword>
<accession>A0A7L9WRV0</accession>
<sequence>MPSHRSTPPRKGNPRGNRPNSDAAAAPRRETPQRIPSAREAAVRMLNEVLGDEPRLLSDLREAPWLSRLDPPERARALRLATETLRWLERCDRMLAKPLQKQPPLPVLNILRLGTYELGTGGAAHGVVNDLVQMTNNLPQLGHLKGLVNAVLRKISDAGEEQWNKLRNPRLPDWLRGPLVEAYGAERLLAFEAAHAAGAALDLTPRDPASAPEWAEKLNGTLLPTGSIRLEAGVQVSALPGYDEGAWWVQDAAAALPAVLLNARPGERVIDLCAAPGGKTLQLAATGATVTALDISAHRLKRLEQNLTRTGLAAEVLAGDALEVEGAYDAVLLDAPCSATGTIRRHPDLPVARDGDEIGELIGLQEAMLEHALGLLAPGGRLVFCTCSLIPDEGECHIEEALLRHPGLSVDRSALDHPGIDPAWITEEGGLRLTPDNWAELGGMDGFYMAVLRKD</sequence>
<dbReference type="AlphaFoldDB" id="A0A7L9WRV0"/>
<evidence type="ECO:0000313" key="8">
    <source>
        <dbReference type="EMBL" id="QOL82248.1"/>
    </source>
</evidence>
<dbReference type="InterPro" id="IPR006027">
    <property type="entry name" value="NusB_RsmB_TIM44"/>
</dbReference>
<comment type="similarity">
    <text evidence="5">Belongs to the class I-like SAM-binding methyltransferase superfamily. RsmB/NOP family.</text>
</comment>
<dbReference type="PROSITE" id="PS51686">
    <property type="entry name" value="SAM_MT_RSMB_NOP"/>
    <property type="match status" value="1"/>
</dbReference>
<gene>
    <name evidence="8" type="ORF">F3W81_16265</name>
</gene>
<dbReference type="KEGG" id="pshq:F3W81_16265"/>
<dbReference type="SUPFAM" id="SSF48013">
    <property type="entry name" value="NusB-like"/>
    <property type="match status" value="1"/>
</dbReference>
<dbReference type="Pfam" id="PF01189">
    <property type="entry name" value="Methyltr_RsmB-F"/>
    <property type="match status" value="1"/>
</dbReference>